<reference evidence="2" key="1">
    <citation type="journal article" date="2010" name="Mol. Biosyst.">
        <title>Complete genome sequence and comparative analysis of Shewanella violacea, a psychrophilic and piezophilic bacterium from deep sea floor sediments.</title>
        <authorList>
            <person name="Aono E."/>
            <person name="Baba T."/>
            <person name="Ara T."/>
            <person name="Nishi T."/>
            <person name="Nakamichi T."/>
            <person name="Inamoto E."/>
            <person name="Toyonaga H."/>
            <person name="Hasegawa M."/>
            <person name="Takai Y."/>
            <person name="Okumura Y."/>
            <person name="Baba M."/>
            <person name="Tomita M."/>
            <person name="Kato C."/>
            <person name="Oshima T."/>
            <person name="Nakasone K."/>
            <person name="Mori H."/>
        </authorList>
    </citation>
    <scope>NUCLEOTIDE SEQUENCE [LARGE SCALE GENOMIC DNA]</scope>
    <source>
        <strain evidence="2">JCM 10179 / CIP 106290 / LMG 19151 / DSS12</strain>
    </source>
</reference>
<protein>
    <submittedName>
        <fullName evidence="1">Uncharacterized protein</fullName>
    </submittedName>
</protein>
<dbReference type="EMBL" id="AP011177">
    <property type="protein sequence ID" value="BAJ00966.1"/>
    <property type="molecule type" value="Genomic_DNA"/>
</dbReference>
<keyword evidence="2" id="KW-1185">Reference proteome</keyword>
<sequence length="32" mass="3606">MSQKCLHIRLLQAINTNNAMLLSKPPNTKQAQ</sequence>
<proteinExistence type="predicted"/>
<evidence type="ECO:0000313" key="1">
    <source>
        <dbReference type="EMBL" id="BAJ00966.1"/>
    </source>
</evidence>
<dbReference type="AlphaFoldDB" id="D4ZH17"/>
<evidence type="ECO:0000313" key="2">
    <source>
        <dbReference type="Proteomes" id="UP000002350"/>
    </source>
</evidence>
<organism evidence="1 2">
    <name type="scientific">Shewanella violacea (strain JCM 10179 / CIP 106290 / LMG 19151 / DSS12)</name>
    <dbReference type="NCBI Taxonomy" id="637905"/>
    <lineage>
        <taxon>Bacteria</taxon>
        <taxon>Pseudomonadati</taxon>
        <taxon>Pseudomonadota</taxon>
        <taxon>Gammaproteobacteria</taxon>
        <taxon>Alteromonadales</taxon>
        <taxon>Shewanellaceae</taxon>
        <taxon>Shewanella</taxon>
    </lineage>
</organism>
<name>D4ZH17_SHEVD</name>
<dbReference type="Proteomes" id="UP000002350">
    <property type="component" value="Chromosome"/>
</dbReference>
<dbReference type="KEGG" id="svo:SVI_0995"/>
<accession>D4ZH17</accession>
<dbReference type="HOGENOM" id="CLU_3391319_0_0_6"/>
<gene>
    <name evidence="1" type="ordered locus">SVI_0995</name>
</gene>